<dbReference type="EMBL" id="VTTN01000006">
    <property type="protein sequence ID" value="KAA0595172.1"/>
    <property type="molecule type" value="Genomic_DNA"/>
</dbReference>
<evidence type="ECO:0000313" key="5">
    <source>
        <dbReference type="Proteomes" id="UP000324927"/>
    </source>
</evidence>
<dbReference type="GO" id="GO:0015679">
    <property type="term" value="P:plasma membrane copper ion transport"/>
    <property type="evidence" value="ECO:0007669"/>
    <property type="project" value="TreeGrafter"/>
</dbReference>
<feature type="chain" id="PRO_5023142404" evidence="3">
    <location>
        <begin position="38"/>
        <end position="552"/>
    </location>
</feature>
<dbReference type="GO" id="GO:0060003">
    <property type="term" value="P:copper ion export"/>
    <property type="evidence" value="ECO:0007669"/>
    <property type="project" value="TreeGrafter"/>
</dbReference>
<dbReference type="GO" id="GO:0030313">
    <property type="term" value="C:cell envelope"/>
    <property type="evidence" value="ECO:0007669"/>
    <property type="project" value="TreeGrafter"/>
</dbReference>
<evidence type="ECO:0000256" key="2">
    <source>
        <dbReference type="SAM" id="MobiDB-lite"/>
    </source>
</evidence>
<protein>
    <submittedName>
        <fullName evidence="4">HlyD family efflux transporter periplasmic adaptor subunit</fullName>
    </submittedName>
</protein>
<organism evidence="4 5">
    <name type="scientific">Azospirillum lipoferum</name>
    <dbReference type="NCBI Taxonomy" id="193"/>
    <lineage>
        <taxon>Bacteria</taxon>
        <taxon>Pseudomonadati</taxon>
        <taxon>Pseudomonadota</taxon>
        <taxon>Alphaproteobacteria</taxon>
        <taxon>Rhodospirillales</taxon>
        <taxon>Azospirillaceae</taxon>
        <taxon>Azospirillum</taxon>
    </lineage>
</organism>
<dbReference type="PANTHER" id="PTHR30097">
    <property type="entry name" value="CATION EFFLUX SYSTEM PROTEIN CUSB"/>
    <property type="match status" value="1"/>
</dbReference>
<keyword evidence="1" id="KW-0813">Transport</keyword>
<feature type="compositionally biased region" description="Low complexity" evidence="2">
    <location>
        <begin position="160"/>
        <end position="190"/>
    </location>
</feature>
<feature type="compositionally biased region" description="Low complexity" evidence="2">
    <location>
        <begin position="39"/>
        <end position="60"/>
    </location>
</feature>
<feature type="region of interest" description="Disordered" evidence="2">
    <location>
        <begin position="160"/>
        <end position="199"/>
    </location>
</feature>
<reference evidence="4 5" key="1">
    <citation type="submission" date="2019-08" db="EMBL/GenBank/DDBJ databases">
        <authorList>
            <person name="Grouzdev D."/>
            <person name="Tikhonova E."/>
            <person name="Kravchenko I."/>
        </authorList>
    </citation>
    <scope>NUCLEOTIDE SEQUENCE [LARGE SCALE GENOMIC DNA]</scope>
    <source>
        <strain evidence="4 5">59b</strain>
    </source>
</reference>
<dbReference type="PANTHER" id="PTHR30097:SF4">
    <property type="entry name" value="SLR6042 PROTEIN"/>
    <property type="match status" value="1"/>
</dbReference>
<feature type="signal peptide" evidence="3">
    <location>
        <begin position="1"/>
        <end position="37"/>
    </location>
</feature>
<accession>A0A5A9GMY7</accession>
<dbReference type="InterPro" id="IPR051909">
    <property type="entry name" value="MFP_Cation_Efflux"/>
</dbReference>
<comment type="caution">
    <text evidence="4">The sequence shown here is derived from an EMBL/GenBank/DDBJ whole genome shotgun (WGS) entry which is preliminary data.</text>
</comment>
<evidence type="ECO:0000313" key="4">
    <source>
        <dbReference type="EMBL" id="KAA0595172.1"/>
    </source>
</evidence>
<dbReference type="RefSeq" id="WP_149232114.1">
    <property type="nucleotide sequence ID" value="NZ_JALJXJ010000007.1"/>
</dbReference>
<dbReference type="Proteomes" id="UP000324927">
    <property type="component" value="Unassembled WGS sequence"/>
</dbReference>
<proteinExistence type="predicted"/>
<dbReference type="AlphaFoldDB" id="A0A5A9GMY7"/>
<keyword evidence="3" id="KW-0732">Signal</keyword>
<sequence>MAINRPARLSTSRSKQAAVVLSIAIAAAPFIAAHAGAAEEPQTGSTGTAAAVAAPGSTAQPPAPAGGLESITQTAGAAAGYLYSSSTGLLWSAGDILSSAYTGVGQALYETAYMMGVNKTPLSRPEFVDTANEHAPAPVAQPAVSAAPIIAAQEPAPVPVQSAAPAMPGAMPGKETAAATSPAAETAAAPAPEPAEEPVHVPLQPIPSGLLANLVYDRSARNADGSYFVPKGLQRMFEVRTERAAVSEVRAVRKLNGRVVPDPKAHGRVEAGLLGRFEAPETGIPVVGDEVRKGQILGMVVPVVGVVDRSSVRREIARLTNEIRITAESLEITKQFSFVPFREGKLIQLETRLQGLRQEREALLPQLKTQEYLRAPIDGVIASSTAVTGRVTQPGEMVFDIVNPRQLWVEVTVPDPTIAADASPGSHASARTPEGQSMTVTYMGSGPSVRQQSIPMLFRIDTPPKGLRVGRPVAVLMPGEQAAQRGMPVRRAAIAVGSDGIQQVWEQTEPETFVPRAVQTQDIDAQTVLVLNGVTEGARIVVRGTGLMTQLQ</sequence>
<feature type="region of interest" description="Disordered" evidence="2">
    <location>
        <begin position="419"/>
        <end position="447"/>
    </location>
</feature>
<name>A0A5A9GMY7_AZOLI</name>
<keyword evidence="5" id="KW-1185">Reference proteome</keyword>
<feature type="compositionally biased region" description="Polar residues" evidence="2">
    <location>
        <begin position="434"/>
        <end position="447"/>
    </location>
</feature>
<dbReference type="OrthoDB" id="7297681at2"/>
<dbReference type="Gene3D" id="2.40.420.20">
    <property type="match status" value="1"/>
</dbReference>
<evidence type="ECO:0000256" key="3">
    <source>
        <dbReference type="SAM" id="SignalP"/>
    </source>
</evidence>
<gene>
    <name evidence="4" type="ORF">FZ942_16135</name>
</gene>
<feature type="region of interest" description="Disordered" evidence="2">
    <location>
        <begin position="39"/>
        <end position="68"/>
    </location>
</feature>
<evidence type="ECO:0000256" key="1">
    <source>
        <dbReference type="ARBA" id="ARBA00022448"/>
    </source>
</evidence>